<protein>
    <submittedName>
        <fullName evidence="1">Uncharacterized protein</fullName>
    </submittedName>
</protein>
<reference evidence="1" key="1">
    <citation type="submission" date="2015-03" db="EMBL/GenBank/DDBJ databases">
        <authorList>
            <person name="Xie B.-B."/>
            <person name="Rong J.-C."/>
            <person name="Qin Q.-L."/>
            <person name="Zhang Y.-Z."/>
        </authorList>
    </citation>
    <scope>NUCLEOTIDE SEQUENCE</scope>
    <source>
        <strain evidence="1">DSM 14585</strain>
    </source>
</reference>
<evidence type="ECO:0000313" key="1">
    <source>
        <dbReference type="EMBL" id="ATC82653.1"/>
    </source>
</evidence>
<name>A0ACA8DXB5_9GAMM</name>
<dbReference type="Proteomes" id="UP000217277">
    <property type="component" value="Chromosome I"/>
</dbReference>
<dbReference type="EMBL" id="CP011011">
    <property type="protein sequence ID" value="ATC82653.1"/>
    <property type="molecule type" value="Genomic_DNA"/>
</dbReference>
<proteinExistence type="predicted"/>
<keyword evidence="2" id="KW-1185">Reference proteome</keyword>
<evidence type="ECO:0000313" key="2">
    <source>
        <dbReference type="Proteomes" id="UP000217277"/>
    </source>
</evidence>
<organism evidence="1 2">
    <name type="scientific">Pseudoalteromonas agarivorans DSM 14585</name>
    <dbReference type="NCBI Taxonomy" id="1312369"/>
    <lineage>
        <taxon>Bacteria</taxon>
        <taxon>Pseudomonadati</taxon>
        <taxon>Pseudomonadota</taxon>
        <taxon>Gammaproteobacteria</taxon>
        <taxon>Alteromonadales</taxon>
        <taxon>Pseudoalteromonadaceae</taxon>
        <taxon>Pseudoalteromonas</taxon>
    </lineage>
</organism>
<sequence length="224" mass="26071">MQAQIKRMNEVGDTVFLTPTPLLSYDELVLKSLGSNTYRGFHRKNNNCLGASHTFRDVLAKKKDYLIHVLNNLTSEIELNKLANELCSELKIELRNNIKPLQLQSFNKVRKPIDIVFEHFIAMGEDFTPARKTATPWLFLPLDSQIFQSEFIFTAQEANALEIKRRFTYKDIETAQHYADIQNFLKDKAADIGLNHRIYFDLVWNKRFESNGTNLFLTNPSRNR</sequence>
<accession>A0ACA8DXB5</accession>
<gene>
    <name evidence="1" type="ORF">PAGA_a2372</name>
</gene>